<feature type="compositionally biased region" description="Basic residues" evidence="1">
    <location>
        <begin position="256"/>
        <end position="266"/>
    </location>
</feature>
<organism evidence="2 3">
    <name type="scientific">Cochliobolus heterostrophus (strain C5 / ATCC 48332 / race O)</name>
    <name type="common">Southern corn leaf blight fungus</name>
    <name type="synonym">Bipolaris maydis</name>
    <dbReference type="NCBI Taxonomy" id="701091"/>
    <lineage>
        <taxon>Eukaryota</taxon>
        <taxon>Fungi</taxon>
        <taxon>Dikarya</taxon>
        <taxon>Ascomycota</taxon>
        <taxon>Pezizomycotina</taxon>
        <taxon>Dothideomycetes</taxon>
        <taxon>Pleosporomycetidae</taxon>
        <taxon>Pleosporales</taxon>
        <taxon>Pleosporineae</taxon>
        <taxon>Pleosporaceae</taxon>
        <taxon>Bipolaris</taxon>
    </lineage>
</organism>
<accession>M2TU96</accession>
<reference evidence="2 3" key="1">
    <citation type="journal article" date="2012" name="PLoS Pathog.">
        <title>Diverse lifestyles and strategies of plant pathogenesis encoded in the genomes of eighteen Dothideomycetes fungi.</title>
        <authorList>
            <person name="Ohm R.A."/>
            <person name="Feau N."/>
            <person name="Henrissat B."/>
            <person name="Schoch C.L."/>
            <person name="Horwitz B.A."/>
            <person name="Barry K.W."/>
            <person name="Condon B.J."/>
            <person name="Copeland A.C."/>
            <person name="Dhillon B."/>
            <person name="Glaser F."/>
            <person name="Hesse C.N."/>
            <person name="Kosti I."/>
            <person name="LaButti K."/>
            <person name="Lindquist E.A."/>
            <person name="Lucas S."/>
            <person name="Salamov A.A."/>
            <person name="Bradshaw R.E."/>
            <person name="Ciuffetti L."/>
            <person name="Hamelin R.C."/>
            <person name="Kema G.H.J."/>
            <person name="Lawrence C."/>
            <person name="Scott J.A."/>
            <person name="Spatafora J.W."/>
            <person name="Turgeon B.G."/>
            <person name="de Wit P.J.G.M."/>
            <person name="Zhong S."/>
            <person name="Goodwin S.B."/>
            <person name="Grigoriev I.V."/>
        </authorList>
    </citation>
    <scope>NUCLEOTIDE SEQUENCE [LARGE SCALE GENOMIC DNA]</scope>
    <source>
        <strain evidence="3">C5 / ATCC 48332 / race O</strain>
    </source>
</reference>
<dbReference type="AlphaFoldDB" id="M2TU96"/>
<evidence type="ECO:0000256" key="1">
    <source>
        <dbReference type="SAM" id="MobiDB-lite"/>
    </source>
</evidence>
<dbReference type="HOGENOM" id="CLU_1250466_0_0_1"/>
<reference evidence="3" key="2">
    <citation type="journal article" date="2013" name="PLoS Genet.">
        <title>Comparative genome structure, secondary metabolite, and effector coding capacity across Cochliobolus pathogens.</title>
        <authorList>
            <person name="Condon B.J."/>
            <person name="Leng Y."/>
            <person name="Wu D."/>
            <person name="Bushley K.E."/>
            <person name="Ohm R.A."/>
            <person name="Otillar R."/>
            <person name="Martin J."/>
            <person name="Schackwitz W."/>
            <person name="Grimwood J."/>
            <person name="MohdZainudin N."/>
            <person name="Xue C."/>
            <person name="Wang R."/>
            <person name="Manning V.A."/>
            <person name="Dhillon B."/>
            <person name="Tu Z.J."/>
            <person name="Steffenson B.J."/>
            <person name="Salamov A."/>
            <person name="Sun H."/>
            <person name="Lowry S."/>
            <person name="LaButti K."/>
            <person name="Han J."/>
            <person name="Copeland A."/>
            <person name="Lindquist E."/>
            <person name="Barry K."/>
            <person name="Schmutz J."/>
            <person name="Baker S.E."/>
            <person name="Ciuffetti L.M."/>
            <person name="Grigoriev I.V."/>
            <person name="Zhong S."/>
            <person name="Turgeon B.G."/>
        </authorList>
    </citation>
    <scope>NUCLEOTIDE SEQUENCE [LARGE SCALE GENOMIC DNA]</scope>
    <source>
        <strain evidence="3">C5 / ATCC 48332 / race O</strain>
    </source>
</reference>
<dbReference type="OrthoDB" id="10333758at2759"/>
<feature type="compositionally biased region" description="Polar residues" evidence="1">
    <location>
        <begin position="243"/>
        <end position="255"/>
    </location>
</feature>
<dbReference type="EMBL" id="KB445590">
    <property type="protein sequence ID" value="EMD85321.1"/>
    <property type="molecule type" value="Genomic_DNA"/>
</dbReference>
<gene>
    <name evidence="2" type="ORF">COCHEDRAFT_1035560</name>
</gene>
<evidence type="ECO:0000313" key="3">
    <source>
        <dbReference type="Proteomes" id="UP000016936"/>
    </source>
</evidence>
<feature type="region of interest" description="Disordered" evidence="1">
    <location>
        <begin position="243"/>
        <end position="266"/>
    </location>
</feature>
<name>M2TU96_COCH5</name>
<dbReference type="Proteomes" id="UP000016936">
    <property type="component" value="Unassembled WGS sequence"/>
</dbReference>
<protein>
    <submittedName>
        <fullName evidence="2">Uncharacterized protein</fullName>
    </submittedName>
</protein>
<proteinExistence type="predicted"/>
<keyword evidence="3" id="KW-1185">Reference proteome</keyword>
<sequence>MAEFVADWMGINGKQQQQQQPLPRTGVPLWALLDWIHPGAELHSEGRVSMATCGWRAVSCKIGGCRWRLCSHSRIAGQDGHDARHQKAAICCRWAICTGPVVLMTQLDDCSTLFVTPRRRVDGDGRPWMMMMMMMMAAMVLTSGGRVSQCWRGKLAGHVRGSDKQDALWSARRRARPRARACAHCVLATLQPSTPLDTRLACISITTLAARPSRFTLSDTAVSLAREPNLLAIYCDTATPAPTHQISHGRASNFSAHRHRAKQPQR</sequence>
<evidence type="ECO:0000313" key="2">
    <source>
        <dbReference type="EMBL" id="EMD85321.1"/>
    </source>
</evidence>